<evidence type="ECO:0000256" key="8">
    <source>
        <dbReference type="SAM" id="MobiDB-lite"/>
    </source>
</evidence>
<evidence type="ECO:0000256" key="5">
    <source>
        <dbReference type="ARBA" id="ARBA00023125"/>
    </source>
</evidence>
<protein>
    <recommendedName>
        <fullName evidence="9">Zn(2)-C6 fungal-type domain-containing protein</fullName>
    </recommendedName>
</protein>
<sequence>MYTIYAPPPLNSQRMPRLSGYSSVRSSPPCYDDESTVMANTTWISQQMLPPYHTPSMESSTSSSHVVKPLLKRRRVTRACDECRRKKIKCDGKHPCTHCTVYSYDCTYDQPSNRRRNPGPQYIEGLEKDKQQLATLVRLLRPDINPFDSSFDADKLISEMQGSNRTGESMEDSHEDPDAESSDADSMLESMVEAAGRLEIDETGAMDFHGHSSSIAFLSHLKSNFQRVLGEDITSSIKSTFPKATSSGVIRKSTATSPLPTREVATILVDNCLEDACALMRFVHRPSFDKLFDRIYDVSESEWGQQERDFLPLLYEVMAVGCLFADDVGDMGVGHSIAEGTKYFLAGREMIELTDCRTIPTLQAIIVMAIFLQSSTKMSTCYSYVGIALCAAVRMGLHRSMNLNLNPIEREVRKRIFWVIRKMDTYVTALLGLPKGIADEDIDQEMPLDVDDEYITETEIKEQPEGTMSIMTVVNSHTRLLSIMAKVVKAIYPLKQGCASGNGGYAVSFATIREIENDLRKWNGALPGGLAPDEQSPPSFRKSRYLLDMAYCHVQMMMYRPFIHYICSPVPHGNNATMAARNCFRTAIRIVNLADTMRERGVLNGAYWFTMYTTFFATVSLLFLVLEKPDGNSSCWKAAKKGKAALESLTQRSHAAEKCSIALKRIFDSIPTHIIELAEKEVEEIPEPRPSTSHDTPPSAGGNVGQQNYSTTKSYQPTPTEHCNDRMVATPDHKSGRKSSHETYSPSNFSSSVATPDHQLQFPNIPTPSTSTSGVDSMMMYTAPVLYPSTMNLDPSQQFVKAEMQREMDTDGPEAYPPTSRGVVYDLEAQVRNSWAPYGMHGQPQASTGGDMSGYNLGNIDINGANSNLMLLQGHQTYGAMPGGGSAIALEDIFVDEWADPMTHPQMYR</sequence>
<dbReference type="GO" id="GO:0043565">
    <property type="term" value="F:sequence-specific DNA binding"/>
    <property type="evidence" value="ECO:0007669"/>
    <property type="project" value="TreeGrafter"/>
</dbReference>
<proteinExistence type="predicted"/>
<dbReference type="InterPro" id="IPR001138">
    <property type="entry name" value="Zn2Cys6_DnaBD"/>
</dbReference>
<name>A0A3N4LGE8_9PEZI</name>
<evidence type="ECO:0000313" key="11">
    <source>
        <dbReference type="Proteomes" id="UP000267821"/>
    </source>
</evidence>
<dbReference type="SUPFAM" id="SSF57701">
    <property type="entry name" value="Zn2/Cys6 DNA-binding domain"/>
    <property type="match status" value="1"/>
</dbReference>
<dbReference type="InParanoid" id="A0A3N4LGE8"/>
<evidence type="ECO:0000256" key="7">
    <source>
        <dbReference type="ARBA" id="ARBA00023242"/>
    </source>
</evidence>
<comment type="subcellular location">
    <subcellularLocation>
        <location evidence="1">Nucleus</location>
    </subcellularLocation>
</comment>
<dbReference type="Pfam" id="PF00172">
    <property type="entry name" value="Zn_clus"/>
    <property type="match status" value="1"/>
</dbReference>
<keyword evidence="3" id="KW-0862">Zinc</keyword>
<evidence type="ECO:0000259" key="9">
    <source>
        <dbReference type="PROSITE" id="PS50048"/>
    </source>
</evidence>
<dbReference type="FunCoup" id="A0A3N4LGE8">
    <property type="interactions" value="232"/>
</dbReference>
<feature type="compositionally biased region" description="Polar residues" evidence="8">
    <location>
        <begin position="705"/>
        <end position="721"/>
    </location>
</feature>
<dbReference type="PROSITE" id="PS00463">
    <property type="entry name" value="ZN2_CY6_FUNGAL_1"/>
    <property type="match status" value="1"/>
</dbReference>
<dbReference type="PROSITE" id="PS50048">
    <property type="entry name" value="ZN2_CY6_FUNGAL_2"/>
    <property type="match status" value="1"/>
</dbReference>
<dbReference type="CDD" id="cd12148">
    <property type="entry name" value="fungal_TF_MHR"/>
    <property type="match status" value="1"/>
</dbReference>
<dbReference type="GO" id="GO:0045944">
    <property type="term" value="P:positive regulation of transcription by RNA polymerase II"/>
    <property type="evidence" value="ECO:0007669"/>
    <property type="project" value="TreeGrafter"/>
</dbReference>
<feature type="region of interest" description="Disordered" evidence="8">
    <location>
        <begin position="682"/>
        <end position="758"/>
    </location>
</feature>
<dbReference type="EMBL" id="ML121556">
    <property type="protein sequence ID" value="RPB21954.1"/>
    <property type="molecule type" value="Genomic_DNA"/>
</dbReference>
<dbReference type="PANTHER" id="PTHR47540">
    <property type="entry name" value="THIAMINE REPRESSIBLE GENES REGULATORY PROTEIN THI5"/>
    <property type="match status" value="1"/>
</dbReference>
<dbReference type="GO" id="GO:0000981">
    <property type="term" value="F:DNA-binding transcription factor activity, RNA polymerase II-specific"/>
    <property type="evidence" value="ECO:0007669"/>
    <property type="project" value="InterPro"/>
</dbReference>
<dbReference type="InterPro" id="IPR007219">
    <property type="entry name" value="XnlR_reg_dom"/>
</dbReference>
<dbReference type="PANTHER" id="PTHR47540:SF1">
    <property type="entry name" value="ACTIVATOR OF STRESS GENES 1-RELATED"/>
    <property type="match status" value="1"/>
</dbReference>
<feature type="domain" description="Zn(2)-C6 fungal-type" evidence="9">
    <location>
        <begin position="79"/>
        <end position="108"/>
    </location>
</feature>
<dbReference type="GO" id="GO:0008270">
    <property type="term" value="F:zinc ion binding"/>
    <property type="evidence" value="ECO:0007669"/>
    <property type="project" value="InterPro"/>
</dbReference>
<dbReference type="CDD" id="cd00067">
    <property type="entry name" value="GAL4"/>
    <property type="match status" value="1"/>
</dbReference>
<dbReference type="Proteomes" id="UP000267821">
    <property type="component" value="Unassembled WGS sequence"/>
</dbReference>
<dbReference type="InterPro" id="IPR051711">
    <property type="entry name" value="Stress_Response_Reg"/>
</dbReference>
<dbReference type="STRING" id="1051890.A0A3N4LGE8"/>
<dbReference type="InterPro" id="IPR036864">
    <property type="entry name" value="Zn2-C6_fun-type_DNA-bd_sf"/>
</dbReference>
<dbReference type="Gene3D" id="4.10.240.10">
    <property type="entry name" value="Zn(2)-C6 fungal-type DNA-binding domain"/>
    <property type="match status" value="1"/>
</dbReference>
<dbReference type="SMART" id="SM00066">
    <property type="entry name" value="GAL4"/>
    <property type="match status" value="1"/>
</dbReference>
<keyword evidence="11" id="KW-1185">Reference proteome</keyword>
<feature type="compositionally biased region" description="Polar residues" evidence="8">
    <location>
        <begin position="742"/>
        <end position="754"/>
    </location>
</feature>
<dbReference type="Pfam" id="PF04082">
    <property type="entry name" value="Fungal_trans"/>
    <property type="match status" value="1"/>
</dbReference>
<keyword evidence="7" id="KW-0539">Nucleus</keyword>
<reference evidence="10 11" key="1">
    <citation type="journal article" date="2018" name="Nat. Ecol. Evol.">
        <title>Pezizomycetes genomes reveal the molecular basis of ectomycorrhizal truffle lifestyle.</title>
        <authorList>
            <person name="Murat C."/>
            <person name="Payen T."/>
            <person name="Noel B."/>
            <person name="Kuo A."/>
            <person name="Morin E."/>
            <person name="Chen J."/>
            <person name="Kohler A."/>
            <person name="Krizsan K."/>
            <person name="Balestrini R."/>
            <person name="Da Silva C."/>
            <person name="Montanini B."/>
            <person name="Hainaut M."/>
            <person name="Levati E."/>
            <person name="Barry K.W."/>
            <person name="Belfiori B."/>
            <person name="Cichocki N."/>
            <person name="Clum A."/>
            <person name="Dockter R.B."/>
            <person name="Fauchery L."/>
            <person name="Guy J."/>
            <person name="Iotti M."/>
            <person name="Le Tacon F."/>
            <person name="Lindquist E.A."/>
            <person name="Lipzen A."/>
            <person name="Malagnac F."/>
            <person name="Mello A."/>
            <person name="Molinier V."/>
            <person name="Miyauchi S."/>
            <person name="Poulain J."/>
            <person name="Riccioni C."/>
            <person name="Rubini A."/>
            <person name="Sitrit Y."/>
            <person name="Splivallo R."/>
            <person name="Traeger S."/>
            <person name="Wang M."/>
            <person name="Zifcakova L."/>
            <person name="Wipf D."/>
            <person name="Zambonelli A."/>
            <person name="Paolocci F."/>
            <person name="Nowrousian M."/>
            <person name="Ottonello S."/>
            <person name="Baldrian P."/>
            <person name="Spatafora J.W."/>
            <person name="Henrissat B."/>
            <person name="Nagy L.G."/>
            <person name="Aury J.M."/>
            <person name="Wincker P."/>
            <person name="Grigoriev I.V."/>
            <person name="Bonfante P."/>
            <person name="Martin F.M."/>
        </authorList>
    </citation>
    <scope>NUCLEOTIDE SEQUENCE [LARGE SCALE GENOMIC DNA]</scope>
    <source>
        <strain evidence="10 11">ATCC MYA-4762</strain>
    </source>
</reference>
<feature type="compositionally biased region" description="Acidic residues" evidence="8">
    <location>
        <begin position="169"/>
        <end position="183"/>
    </location>
</feature>
<keyword evidence="5" id="KW-0238">DNA-binding</keyword>
<evidence type="ECO:0000256" key="1">
    <source>
        <dbReference type="ARBA" id="ARBA00004123"/>
    </source>
</evidence>
<dbReference type="SMART" id="SM00906">
    <property type="entry name" value="Fungal_trans"/>
    <property type="match status" value="1"/>
</dbReference>
<evidence type="ECO:0000256" key="2">
    <source>
        <dbReference type="ARBA" id="ARBA00022723"/>
    </source>
</evidence>
<organism evidence="10 11">
    <name type="scientific">Terfezia boudieri ATCC MYA-4762</name>
    <dbReference type="NCBI Taxonomy" id="1051890"/>
    <lineage>
        <taxon>Eukaryota</taxon>
        <taxon>Fungi</taxon>
        <taxon>Dikarya</taxon>
        <taxon>Ascomycota</taxon>
        <taxon>Pezizomycotina</taxon>
        <taxon>Pezizomycetes</taxon>
        <taxon>Pezizales</taxon>
        <taxon>Pezizaceae</taxon>
        <taxon>Terfezia</taxon>
    </lineage>
</organism>
<evidence type="ECO:0000256" key="3">
    <source>
        <dbReference type="ARBA" id="ARBA00022833"/>
    </source>
</evidence>
<feature type="region of interest" description="Disordered" evidence="8">
    <location>
        <begin position="162"/>
        <end position="186"/>
    </location>
</feature>
<evidence type="ECO:0000256" key="4">
    <source>
        <dbReference type="ARBA" id="ARBA00023015"/>
    </source>
</evidence>
<keyword evidence="4" id="KW-0805">Transcription regulation</keyword>
<dbReference type="OrthoDB" id="422427at2759"/>
<dbReference type="AlphaFoldDB" id="A0A3N4LGE8"/>
<dbReference type="GO" id="GO:0005634">
    <property type="term" value="C:nucleus"/>
    <property type="evidence" value="ECO:0007669"/>
    <property type="project" value="UniProtKB-SubCell"/>
</dbReference>
<keyword evidence="6" id="KW-0804">Transcription</keyword>
<evidence type="ECO:0000256" key="6">
    <source>
        <dbReference type="ARBA" id="ARBA00023163"/>
    </source>
</evidence>
<keyword evidence="2" id="KW-0479">Metal-binding</keyword>
<evidence type="ECO:0000313" key="10">
    <source>
        <dbReference type="EMBL" id="RPB21954.1"/>
    </source>
</evidence>
<dbReference type="GO" id="GO:0006351">
    <property type="term" value="P:DNA-templated transcription"/>
    <property type="evidence" value="ECO:0007669"/>
    <property type="project" value="InterPro"/>
</dbReference>
<gene>
    <name evidence="10" type="ORF">L211DRAFT_851166</name>
</gene>
<accession>A0A3N4LGE8</accession>